<feature type="compositionally biased region" description="Polar residues" evidence="1">
    <location>
        <begin position="718"/>
        <end position="739"/>
    </location>
</feature>
<dbReference type="InterPro" id="IPR057218">
    <property type="entry name" value="DUF7896"/>
</dbReference>
<proteinExistence type="predicted"/>
<dbReference type="VEuPathDB" id="FungiDB:I7I52_11007"/>
<organism evidence="3 4">
    <name type="scientific">Ajellomyces capsulatus</name>
    <name type="common">Darling's disease fungus</name>
    <name type="synonym">Histoplasma capsulatum</name>
    <dbReference type="NCBI Taxonomy" id="5037"/>
    <lineage>
        <taxon>Eukaryota</taxon>
        <taxon>Fungi</taxon>
        <taxon>Dikarya</taxon>
        <taxon>Ascomycota</taxon>
        <taxon>Pezizomycotina</taxon>
        <taxon>Eurotiomycetes</taxon>
        <taxon>Eurotiomycetidae</taxon>
        <taxon>Onygenales</taxon>
        <taxon>Ajellomycetaceae</taxon>
        <taxon>Histoplasma</taxon>
    </lineage>
</organism>
<dbReference type="PANTHER" id="PTHR42031">
    <property type="entry name" value="KEY LIME PATHOGENICITY PROTEIN"/>
    <property type="match status" value="1"/>
</dbReference>
<dbReference type="EMBL" id="JAEVHI010000007">
    <property type="protein sequence ID" value="KAG5287283.1"/>
    <property type="molecule type" value="Genomic_DNA"/>
</dbReference>
<dbReference type="Pfam" id="PF25438">
    <property type="entry name" value="DUF7896"/>
    <property type="match status" value="1"/>
</dbReference>
<feature type="compositionally biased region" description="Low complexity" evidence="1">
    <location>
        <begin position="466"/>
        <end position="510"/>
    </location>
</feature>
<protein>
    <recommendedName>
        <fullName evidence="2">DUF7896 domain-containing protein</fullName>
    </recommendedName>
</protein>
<dbReference type="Proteomes" id="UP000670092">
    <property type="component" value="Unassembled WGS sequence"/>
</dbReference>
<feature type="region of interest" description="Disordered" evidence="1">
    <location>
        <begin position="465"/>
        <end position="545"/>
    </location>
</feature>
<feature type="compositionally biased region" description="Basic and acidic residues" evidence="1">
    <location>
        <begin position="207"/>
        <end position="216"/>
    </location>
</feature>
<name>A0A8H8CSK8_AJECA</name>
<evidence type="ECO:0000256" key="1">
    <source>
        <dbReference type="SAM" id="MobiDB-lite"/>
    </source>
</evidence>
<feature type="region of interest" description="Disordered" evidence="1">
    <location>
        <begin position="703"/>
        <end position="739"/>
    </location>
</feature>
<gene>
    <name evidence="3" type="ORF">I7I52_11007</name>
</gene>
<evidence type="ECO:0000259" key="2">
    <source>
        <dbReference type="Pfam" id="PF25438"/>
    </source>
</evidence>
<accession>A0A8H8CSK8</accession>
<evidence type="ECO:0000313" key="3">
    <source>
        <dbReference type="EMBL" id="KAG5287283.1"/>
    </source>
</evidence>
<evidence type="ECO:0000313" key="4">
    <source>
        <dbReference type="Proteomes" id="UP000670092"/>
    </source>
</evidence>
<reference evidence="3 4" key="1">
    <citation type="submission" date="2021-01" db="EMBL/GenBank/DDBJ databases">
        <title>Chromosome-level genome assembly of a human fungal pathogen reveals clustering of transcriptionally co-regulated genes.</title>
        <authorList>
            <person name="Voorhies M."/>
            <person name="Cohen S."/>
            <person name="Shea T.P."/>
            <person name="Petrus S."/>
            <person name="Munoz J.F."/>
            <person name="Poplawski S."/>
            <person name="Goldman W.E."/>
            <person name="Michael T."/>
            <person name="Cuomo C.A."/>
            <person name="Sil A."/>
            <person name="Beyhan S."/>
        </authorList>
    </citation>
    <scope>NUCLEOTIDE SEQUENCE [LARGE SCALE GENOMIC DNA]</scope>
    <source>
        <strain evidence="3 4">G184AR</strain>
    </source>
</reference>
<feature type="compositionally biased region" description="Basic and acidic residues" evidence="1">
    <location>
        <begin position="530"/>
        <end position="545"/>
    </location>
</feature>
<feature type="region of interest" description="Disordered" evidence="1">
    <location>
        <begin position="648"/>
        <end position="674"/>
    </location>
</feature>
<dbReference type="PANTHER" id="PTHR42031:SF1">
    <property type="entry name" value="KEY LIME PATHOGENICITY PROTEIN"/>
    <property type="match status" value="1"/>
</dbReference>
<feature type="domain" description="DUF7896" evidence="2">
    <location>
        <begin position="605"/>
        <end position="684"/>
    </location>
</feature>
<feature type="region of interest" description="Disordered" evidence="1">
    <location>
        <begin position="198"/>
        <end position="256"/>
    </location>
</feature>
<comment type="caution">
    <text evidence="3">The sequence shown here is derived from an EMBL/GenBank/DDBJ whole genome shotgun (WGS) entry which is preliminary data.</text>
</comment>
<dbReference type="OrthoDB" id="5377599at2759"/>
<dbReference type="AlphaFoldDB" id="A0A8H8CSK8"/>
<sequence>MGAKYAGLAASLSWDLALQIQLELTFSFIISMSSHPHEILTFLPSSPSSHSRIALQFPRFTGPSHLYQHLTCCQGSYIRTESPHNPPVCLYRPSLLKNTKYFNQVTFPKSLSHNHCNQPRTGPERQSLEIDLPALLNMAMASTFDDSLFTSALTSSRNVFLANNAHLPESEREQLWGQLLISFMPHRNVLSGNTLKTLDGSGTSDTFGKRSREDVPRTIPSTLPPAKRRAITPEPPTVADVNRPVPERESPAPIHQNRRLSIRAQNGNSPLQKAGMLTTVSPPQPQAIPASATAPRTPLASEKRYSLQIQQLNMNNVNEYSPSEFTQQQSLDNLSDSLFMFEPGSDSSPLNNEKCQYTTSDCLIPPTSQNYPQCSSTTAVEMSRTATADSLCGGMGMIRFDSTGSVSNNLAKLDNNPSSRISHQSLNLNNDLNYCIAPSPISNFRSGNMNNVHFSQSLPESRLPFPSISPSTSLACSPSSPTPLSLTPSSSEMKHSLSSASDSSSLSNQSRAVRRTQEQIVQGTRPIAPKQDKKYASHSKVAEHKMLRISSGDGTSREVAAIPKASVRRPMRTKTYCSYCNEQPEGFHGEHELRRHIERVHSVVRKVWVCVDISPDKQFLANCKACRNGKRYGANYNAAAHLRRTHFNPCQRGRGGRGKDSEKRGGKGGGVLPPMDVLKHWMEQREEYVIDNVIDSDNVAEETLDARSSEPNDDMDSKNVSPAQQDHQTATTFTSQSGQVSIAPEAPDLYSTMLIDFHNSMNGSSSNWDLCGHGFPSGHDSVEQMSMNVLDSSLFDPSLFDAQQLHELDPFIPVML</sequence>